<feature type="domain" description="Nucleotidyl transferase" evidence="9">
    <location>
        <begin position="2"/>
        <end position="236"/>
    </location>
</feature>
<protein>
    <recommendedName>
        <fullName evidence="3">glucose-1-phosphate thymidylyltransferase</fullName>
        <ecNumber evidence="3">2.7.7.24</ecNumber>
    </recommendedName>
</protein>
<keyword evidence="5" id="KW-0548">Nucleotidyltransferase</keyword>
<evidence type="ECO:0000256" key="4">
    <source>
        <dbReference type="ARBA" id="ARBA00022679"/>
    </source>
</evidence>
<evidence type="ECO:0000256" key="2">
    <source>
        <dbReference type="ARBA" id="ARBA00010480"/>
    </source>
</evidence>
<name>A0A6J6ZQN8_9ZZZZ</name>
<dbReference type="EC" id="2.7.7.24" evidence="3"/>
<dbReference type="EMBL" id="CAFABF010000011">
    <property type="protein sequence ID" value="CAB4823173.1"/>
    <property type="molecule type" value="Genomic_DNA"/>
</dbReference>
<keyword evidence="6" id="KW-0479">Metal-binding</keyword>
<organism evidence="10">
    <name type="scientific">freshwater metagenome</name>
    <dbReference type="NCBI Taxonomy" id="449393"/>
    <lineage>
        <taxon>unclassified sequences</taxon>
        <taxon>metagenomes</taxon>
        <taxon>ecological metagenomes</taxon>
    </lineage>
</organism>
<dbReference type="InterPro" id="IPR029044">
    <property type="entry name" value="Nucleotide-diphossugar_trans"/>
</dbReference>
<dbReference type="SUPFAM" id="SSF53448">
    <property type="entry name" value="Nucleotide-diphospho-sugar transferases"/>
    <property type="match status" value="1"/>
</dbReference>
<evidence type="ECO:0000256" key="7">
    <source>
        <dbReference type="ARBA" id="ARBA00022842"/>
    </source>
</evidence>
<dbReference type="NCBIfam" id="TIGR01207">
    <property type="entry name" value="rmlA"/>
    <property type="match status" value="1"/>
</dbReference>
<evidence type="ECO:0000256" key="8">
    <source>
        <dbReference type="ARBA" id="ARBA00049336"/>
    </source>
</evidence>
<evidence type="ECO:0000256" key="3">
    <source>
        <dbReference type="ARBA" id="ARBA00012461"/>
    </source>
</evidence>
<proteinExistence type="inferred from homology"/>
<keyword evidence="4" id="KW-0808">Transferase</keyword>
<comment type="cofactor">
    <cofactor evidence="1">
        <name>Mg(2+)</name>
        <dbReference type="ChEBI" id="CHEBI:18420"/>
    </cofactor>
</comment>
<dbReference type="GO" id="GO:0046872">
    <property type="term" value="F:metal ion binding"/>
    <property type="evidence" value="ECO:0007669"/>
    <property type="project" value="UniProtKB-KW"/>
</dbReference>
<dbReference type="GO" id="GO:0008879">
    <property type="term" value="F:glucose-1-phosphate thymidylyltransferase activity"/>
    <property type="evidence" value="ECO:0007669"/>
    <property type="project" value="UniProtKB-EC"/>
</dbReference>
<dbReference type="PANTHER" id="PTHR43532">
    <property type="entry name" value="GLUCOSE-1-PHOSPHATE THYMIDYLYLTRANSFERASE"/>
    <property type="match status" value="1"/>
</dbReference>
<dbReference type="PANTHER" id="PTHR43532:SF1">
    <property type="entry name" value="GLUCOSE-1-PHOSPHATE THYMIDYLYLTRANSFERASE 1"/>
    <property type="match status" value="1"/>
</dbReference>
<accession>A0A6J6ZQN8</accession>
<evidence type="ECO:0000313" key="10">
    <source>
        <dbReference type="EMBL" id="CAB4823173.1"/>
    </source>
</evidence>
<dbReference type="FunFam" id="3.90.550.10:FF:000023">
    <property type="entry name" value="Glucose-1-phosphate thymidylyltransferase"/>
    <property type="match status" value="1"/>
</dbReference>
<evidence type="ECO:0000256" key="6">
    <source>
        <dbReference type="ARBA" id="ARBA00022723"/>
    </source>
</evidence>
<dbReference type="InterPro" id="IPR005835">
    <property type="entry name" value="NTP_transferase_dom"/>
</dbReference>
<dbReference type="Gene3D" id="3.90.550.10">
    <property type="entry name" value="Spore Coat Polysaccharide Biosynthesis Protein SpsA, Chain A"/>
    <property type="match status" value="1"/>
</dbReference>
<evidence type="ECO:0000259" key="9">
    <source>
        <dbReference type="Pfam" id="PF00483"/>
    </source>
</evidence>
<dbReference type="InterPro" id="IPR005907">
    <property type="entry name" value="G1P_thy_trans_s"/>
</dbReference>
<gene>
    <name evidence="10" type="ORF">UFOPK3167_00419</name>
</gene>
<keyword evidence="7" id="KW-0460">Magnesium</keyword>
<comment type="similarity">
    <text evidence="2">Belongs to the glucose-1-phosphate thymidylyltransferase family.</text>
</comment>
<dbReference type="Pfam" id="PF00483">
    <property type="entry name" value="NTP_transferase"/>
    <property type="match status" value="1"/>
</dbReference>
<dbReference type="AlphaFoldDB" id="A0A6J6ZQN8"/>
<evidence type="ECO:0000256" key="1">
    <source>
        <dbReference type="ARBA" id="ARBA00001946"/>
    </source>
</evidence>
<reference evidence="10" key="1">
    <citation type="submission" date="2020-05" db="EMBL/GenBank/DDBJ databases">
        <authorList>
            <person name="Chiriac C."/>
            <person name="Salcher M."/>
            <person name="Ghai R."/>
            <person name="Kavagutti S V."/>
        </authorList>
    </citation>
    <scope>NUCLEOTIDE SEQUENCE</scope>
</reference>
<sequence length="286" mass="31474">MKGIILAGGTGSRLWPSTKALSKQLIPIYDKPLIYYPLSTLMLAGIRDFLIITTPSDQAIFQKLLHNGESLGITISYEIQESPDGLAQAFIIGEDFIGSDSVALILGDNIFHGSGLGRDLARCNNPEGAIIFGYEVTDPQRYGVAQVDSSGFVTSIEEKPTNPKSKLAIPGLYFLDNTACKKARNVKKSERGELEITSLLDMYRHGGNLKLKVLARGTAWMDCGTVNSLNDASNYIRVIEERQGYKVGAIEEVAWRNNWISSAELLQIASSYQNSEYGQYLCHLLD</sequence>
<evidence type="ECO:0000256" key="5">
    <source>
        <dbReference type="ARBA" id="ARBA00022695"/>
    </source>
</evidence>
<comment type="catalytic activity">
    <reaction evidence="8">
        <text>dTTP + alpha-D-glucose 1-phosphate + H(+) = dTDP-alpha-D-glucose + diphosphate</text>
        <dbReference type="Rhea" id="RHEA:15225"/>
        <dbReference type="ChEBI" id="CHEBI:15378"/>
        <dbReference type="ChEBI" id="CHEBI:33019"/>
        <dbReference type="ChEBI" id="CHEBI:37568"/>
        <dbReference type="ChEBI" id="CHEBI:57477"/>
        <dbReference type="ChEBI" id="CHEBI:58601"/>
        <dbReference type="EC" id="2.7.7.24"/>
    </reaction>
</comment>